<dbReference type="eggNOG" id="ENOG5032TQK">
    <property type="taxonomic scope" value="Bacteria"/>
</dbReference>
<reference evidence="1 2" key="1">
    <citation type="submission" date="2014-05" db="EMBL/GenBank/DDBJ databases">
        <title>Pseudomonas simiae WCS417.</title>
        <authorList>
            <person name="Berendsen R.L."/>
        </authorList>
    </citation>
    <scope>NUCLEOTIDE SEQUENCE [LARGE SCALE GENOMIC DNA]</scope>
    <source>
        <strain evidence="1 2">WCS417</strain>
    </source>
</reference>
<proteinExistence type="predicted"/>
<name>A0A1N7UG01_9PSED</name>
<dbReference type="Pfam" id="PF21813">
    <property type="entry name" value="DUF6882"/>
    <property type="match status" value="1"/>
</dbReference>
<dbReference type="InterPro" id="IPR049249">
    <property type="entry name" value="DUF6882"/>
</dbReference>
<evidence type="ECO:0000313" key="2">
    <source>
        <dbReference type="Proteomes" id="UP000027308"/>
    </source>
</evidence>
<gene>
    <name evidence="1" type="ORF">PS417_14700</name>
</gene>
<organism evidence="1 2">
    <name type="scientific">Pseudomonas simiae</name>
    <dbReference type="NCBI Taxonomy" id="321846"/>
    <lineage>
        <taxon>Bacteria</taxon>
        <taxon>Pseudomonadati</taxon>
        <taxon>Pseudomonadota</taxon>
        <taxon>Gammaproteobacteria</taxon>
        <taxon>Pseudomonadales</taxon>
        <taxon>Pseudomonadaceae</taxon>
        <taxon>Pseudomonas</taxon>
    </lineage>
</organism>
<dbReference type="Proteomes" id="UP000027308">
    <property type="component" value="Chromosome"/>
</dbReference>
<dbReference type="OrthoDB" id="5674923at2"/>
<evidence type="ECO:0000313" key="1">
    <source>
        <dbReference type="EMBL" id="AIB36808.1"/>
    </source>
</evidence>
<protein>
    <submittedName>
        <fullName evidence="1">Uncharacterized protein</fullName>
    </submittedName>
</protein>
<accession>A0A1N7UG01</accession>
<dbReference type="EMBL" id="CP007637">
    <property type="protein sequence ID" value="AIB36808.1"/>
    <property type="molecule type" value="Genomic_DNA"/>
</dbReference>
<sequence length="158" mass="17689">MTDHEFEAFLAQVMDELSLKQTELSRVYWLGEMARWWFEQSTGVLQFFDSHDRLAVVADVVSIGSYSGKFSAWKWAWSNPSVDPALREVALPLKQLQAITGFDLFGDDQAFAIQDESMAWELTAAAVHHLQAQGCYRGPSGPDGPTTFLAITSIRTVQ</sequence>
<dbReference type="RefSeq" id="WP_010210154.1">
    <property type="nucleotide sequence ID" value="NZ_CP007637.1"/>
</dbReference>
<dbReference type="AlphaFoldDB" id="A0A1N7UG01"/>